<comment type="caution">
    <text evidence="1">The sequence shown here is derived from an EMBL/GenBank/DDBJ whole genome shotgun (WGS) entry which is preliminary data.</text>
</comment>
<protein>
    <submittedName>
        <fullName evidence="1">Uncharacterized protein</fullName>
    </submittedName>
</protein>
<organism evidence="1 2">
    <name type="scientific">Stichopus japonicus</name>
    <name type="common">Sea cucumber</name>
    <dbReference type="NCBI Taxonomy" id="307972"/>
    <lineage>
        <taxon>Eukaryota</taxon>
        <taxon>Metazoa</taxon>
        <taxon>Echinodermata</taxon>
        <taxon>Eleutherozoa</taxon>
        <taxon>Echinozoa</taxon>
        <taxon>Holothuroidea</taxon>
        <taxon>Aspidochirotacea</taxon>
        <taxon>Aspidochirotida</taxon>
        <taxon>Stichopodidae</taxon>
        <taxon>Apostichopus</taxon>
    </lineage>
</organism>
<dbReference type="Proteomes" id="UP000230750">
    <property type="component" value="Unassembled WGS sequence"/>
</dbReference>
<name>A0A2G8LI50_STIJA</name>
<evidence type="ECO:0000313" key="1">
    <source>
        <dbReference type="EMBL" id="PIK59860.1"/>
    </source>
</evidence>
<sequence length="206" mass="24384">MVRKISEQEAFWEWYYREEMIPPDFLQEAPYLMDPTNPFNNLLIPKVVRYLEKMKLFANRTLRFLQNAEDQSFYRIDRIFLRPSAYEELMEEASHIPDNYLIGVEVFPSLHIPLLVIRTPGLRKKDVKTLVNVFSTFVYIVSHELELNMYDCEIEEDDENNVLSCLEEFIGGDWNPSCDSHDDRDVSLFLPIGRQTNSVTIVSFDW</sequence>
<evidence type="ECO:0000313" key="2">
    <source>
        <dbReference type="Proteomes" id="UP000230750"/>
    </source>
</evidence>
<dbReference type="AlphaFoldDB" id="A0A2G8LI50"/>
<dbReference type="EMBL" id="MRZV01000072">
    <property type="protein sequence ID" value="PIK59860.1"/>
    <property type="molecule type" value="Genomic_DNA"/>
</dbReference>
<reference evidence="1 2" key="1">
    <citation type="journal article" date="2017" name="PLoS Biol.">
        <title>The sea cucumber genome provides insights into morphological evolution and visceral regeneration.</title>
        <authorList>
            <person name="Zhang X."/>
            <person name="Sun L."/>
            <person name="Yuan J."/>
            <person name="Sun Y."/>
            <person name="Gao Y."/>
            <person name="Zhang L."/>
            <person name="Li S."/>
            <person name="Dai H."/>
            <person name="Hamel J.F."/>
            <person name="Liu C."/>
            <person name="Yu Y."/>
            <person name="Liu S."/>
            <person name="Lin W."/>
            <person name="Guo K."/>
            <person name="Jin S."/>
            <person name="Xu P."/>
            <person name="Storey K.B."/>
            <person name="Huan P."/>
            <person name="Zhang T."/>
            <person name="Zhou Y."/>
            <person name="Zhang J."/>
            <person name="Lin C."/>
            <person name="Li X."/>
            <person name="Xing L."/>
            <person name="Huo D."/>
            <person name="Sun M."/>
            <person name="Wang L."/>
            <person name="Mercier A."/>
            <person name="Li F."/>
            <person name="Yang H."/>
            <person name="Xiang J."/>
        </authorList>
    </citation>
    <scope>NUCLEOTIDE SEQUENCE [LARGE SCALE GENOMIC DNA]</scope>
    <source>
        <strain evidence="1">Shaxun</strain>
        <tissue evidence="1">Muscle</tissue>
    </source>
</reference>
<keyword evidence="2" id="KW-1185">Reference proteome</keyword>
<accession>A0A2G8LI50</accession>
<gene>
    <name evidence="1" type="ORF">BSL78_03232</name>
</gene>
<proteinExistence type="predicted"/>